<dbReference type="AlphaFoldDB" id="A0A370HCK6"/>
<keyword evidence="4" id="KW-0812">Transmembrane</keyword>
<dbReference type="Proteomes" id="UP000255355">
    <property type="component" value="Unassembled WGS sequence"/>
</dbReference>
<dbReference type="InterPro" id="IPR002543">
    <property type="entry name" value="FtsK_dom"/>
</dbReference>
<keyword evidence="1 3" id="KW-0547">Nucleotide-binding</keyword>
<dbReference type="PROSITE" id="PS50901">
    <property type="entry name" value="FTSK"/>
    <property type="match status" value="1"/>
</dbReference>
<organism evidence="6 7">
    <name type="scientific">Nocardia mexicana</name>
    <dbReference type="NCBI Taxonomy" id="279262"/>
    <lineage>
        <taxon>Bacteria</taxon>
        <taxon>Bacillati</taxon>
        <taxon>Actinomycetota</taxon>
        <taxon>Actinomycetes</taxon>
        <taxon>Mycobacteriales</taxon>
        <taxon>Nocardiaceae</taxon>
        <taxon>Nocardia</taxon>
    </lineage>
</organism>
<evidence type="ECO:0000256" key="4">
    <source>
        <dbReference type="SAM" id="Phobius"/>
    </source>
</evidence>
<keyword evidence="4" id="KW-1133">Transmembrane helix</keyword>
<dbReference type="PANTHER" id="PTHR22683:SF41">
    <property type="entry name" value="DNA TRANSLOCASE FTSK"/>
    <property type="match status" value="1"/>
</dbReference>
<dbReference type="Pfam" id="PF01580">
    <property type="entry name" value="FtsK_SpoIIIE"/>
    <property type="match status" value="1"/>
</dbReference>
<evidence type="ECO:0000259" key="5">
    <source>
        <dbReference type="PROSITE" id="PS50901"/>
    </source>
</evidence>
<feature type="transmembrane region" description="Helical" evidence="4">
    <location>
        <begin position="29"/>
        <end position="50"/>
    </location>
</feature>
<dbReference type="EMBL" id="QQAZ01000002">
    <property type="protein sequence ID" value="RDI54666.1"/>
    <property type="molecule type" value="Genomic_DNA"/>
</dbReference>
<evidence type="ECO:0000256" key="3">
    <source>
        <dbReference type="PROSITE-ProRule" id="PRU00289"/>
    </source>
</evidence>
<keyword evidence="2 3" id="KW-0067">ATP-binding</keyword>
<dbReference type="Gene3D" id="3.40.50.300">
    <property type="entry name" value="P-loop containing nucleotide triphosphate hydrolases"/>
    <property type="match status" value="1"/>
</dbReference>
<feature type="binding site" evidence="3">
    <location>
        <begin position="246"/>
        <end position="253"/>
    </location>
    <ligand>
        <name>ATP</name>
        <dbReference type="ChEBI" id="CHEBI:30616"/>
    </ligand>
</feature>
<accession>A0A370HCK6</accession>
<sequence>MEGFLLIMARSEYSNDRNRQQRPDALGEFAMALFLGAGMAVYALLLWTWWALLYPMLSLPVVAAVALGWWLGWPVGVAVGLASLVGWLLWWQYAPGSWERWVSGRIRQQYWSYYRYRRRWKTLTANHGLTAVLDRGVLTPRLEKVVIGDVADELTVRLLEGQTVQDWARQSDALRHALRAVGVRVRSAESQFVRLQVIHRDVLTEPIPLPRREPVNVDVEALTIGLNELGEPWTVRLLGNQLLVAGKTGSGKGSVVWSLIAALGPLIRSRMVELWPIDPKGGMEMGAAEELFARFVYDKGPEAVAMLRDAVALMQMRGGKYRGRWERKITPSVDEPLVVLIIDEAATLTSYYSDRKVKDEINRLLGELLTQMRALAVSAVGCLQDPSKDVLEIRQLYSYRVGLRMREPTHPKMLFGEGGRERGALCDEIPETMPGVAYVEHEESVEITRVRAYNVTDDDIRWLVETYKPRGPRRGDTARLHGEDGTQ</sequence>
<comment type="caution">
    <text evidence="6">The sequence shown here is derived from an EMBL/GenBank/DDBJ whole genome shotgun (WGS) entry which is preliminary data.</text>
</comment>
<keyword evidence="4" id="KW-0472">Membrane</keyword>
<feature type="transmembrane region" description="Helical" evidence="4">
    <location>
        <begin position="70"/>
        <end position="91"/>
    </location>
</feature>
<proteinExistence type="predicted"/>
<evidence type="ECO:0000313" key="7">
    <source>
        <dbReference type="Proteomes" id="UP000255355"/>
    </source>
</evidence>
<dbReference type="GO" id="GO:0003677">
    <property type="term" value="F:DNA binding"/>
    <property type="evidence" value="ECO:0007669"/>
    <property type="project" value="InterPro"/>
</dbReference>
<dbReference type="STRING" id="1210089.GCA_001613165_03814"/>
<feature type="domain" description="FtsK" evidence="5">
    <location>
        <begin position="212"/>
        <end position="412"/>
    </location>
</feature>
<dbReference type="GO" id="GO:0005524">
    <property type="term" value="F:ATP binding"/>
    <property type="evidence" value="ECO:0007669"/>
    <property type="project" value="UniProtKB-UniRule"/>
</dbReference>
<dbReference type="PANTHER" id="PTHR22683">
    <property type="entry name" value="SPORULATION PROTEIN RELATED"/>
    <property type="match status" value="1"/>
</dbReference>
<dbReference type="SUPFAM" id="SSF52540">
    <property type="entry name" value="P-loop containing nucleoside triphosphate hydrolases"/>
    <property type="match status" value="1"/>
</dbReference>
<evidence type="ECO:0000256" key="2">
    <source>
        <dbReference type="ARBA" id="ARBA00022840"/>
    </source>
</evidence>
<reference evidence="6 7" key="1">
    <citation type="submission" date="2018-07" db="EMBL/GenBank/DDBJ databases">
        <title>Genomic Encyclopedia of Type Strains, Phase IV (KMG-IV): sequencing the most valuable type-strain genomes for metagenomic binning, comparative biology and taxonomic classification.</title>
        <authorList>
            <person name="Goeker M."/>
        </authorList>
    </citation>
    <scope>NUCLEOTIDE SEQUENCE [LARGE SCALE GENOMIC DNA]</scope>
    <source>
        <strain evidence="6 7">DSM 44952</strain>
    </source>
</reference>
<keyword evidence="7" id="KW-1185">Reference proteome</keyword>
<name>A0A370HCK6_9NOCA</name>
<protein>
    <submittedName>
        <fullName evidence="6">S-DNA-T family DNA segregation ATPase FtsK/SpoIIIE</fullName>
    </submittedName>
</protein>
<dbReference type="InterPro" id="IPR050206">
    <property type="entry name" value="FtsK/SpoIIIE/SftA"/>
</dbReference>
<dbReference type="InterPro" id="IPR027417">
    <property type="entry name" value="P-loop_NTPase"/>
</dbReference>
<evidence type="ECO:0000313" key="6">
    <source>
        <dbReference type="EMBL" id="RDI54666.1"/>
    </source>
</evidence>
<gene>
    <name evidence="6" type="ORF">DFR68_102796</name>
</gene>
<evidence type="ECO:0000256" key="1">
    <source>
        <dbReference type="ARBA" id="ARBA00022741"/>
    </source>
</evidence>